<dbReference type="GO" id="GO:0043565">
    <property type="term" value="F:sequence-specific DNA binding"/>
    <property type="evidence" value="ECO:0007669"/>
    <property type="project" value="TreeGrafter"/>
</dbReference>
<dbReference type="InterPro" id="IPR052715">
    <property type="entry name" value="RAYT_transposase"/>
</dbReference>
<protein>
    <submittedName>
        <fullName evidence="2">Putative transposase</fullName>
    </submittedName>
</protein>
<dbReference type="Gene3D" id="3.30.70.1290">
    <property type="entry name" value="Transposase IS200-like"/>
    <property type="match status" value="1"/>
</dbReference>
<dbReference type="GO" id="GO:0004803">
    <property type="term" value="F:transposase activity"/>
    <property type="evidence" value="ECO:0007669"/>
    <property type="project" value="InterPro"/>
</dbReference>
<name>A0A1H4RQ09_PSEAG</name>
<dbReference type="NCBIfam" id="NF047646">
    <property type="entry name" value="REP_Tyr_transpos"/>
    <property type="match status" value="1"/>
</dbReference>
<keyword evidence="3" id="KW-1185">Reference proteome</keyword>
<dbReference type="EMBL" id="FNSC01000001">
    <property type="protein sequence ID" value="SEC34012.1"/>
    <property type="molecule type" value="Genomic_DNA"/>
</dbReference>
<organism evidence="2 3">
    <name type="scientific">Pseudomonas anguilliseptica</name>
    <dbReference type="NCBI Taxonomy" id="53406"/>
    <lineage>
        <taxon>Bacteria</taxon>
        <taxon>Pseudomonadati</taxon>
        <taxon>Pseudomonadota</taxon>
        <taxon>Gammaproteobacteria</taxon>
        <taxon>Pseudomonadales</taxon>
        <taxon>Pseudomonadaceae</taxon>
        <taxon>Pseudomonas</taxon>
    </lineage>
</organism>
<dbReference type="InterPro" id="IPR036515">
    <property type="entry name" value="Transposase_17_sf"/>
</dbReference>
<dbReference type="RefSeq" id="WP_090376715.1">
    <property type="nucleotide sequence ID" value="NZ_CP156749.1"/>
</dbReference>
<evidence type="ECO:0000313" key="3">
    <source>
        <dbReference type="Proteomes" id="UP000242849"/>
    </source>
</evidence>
<dbReference type="STRING" id="53406.SAMN05421553_0699"/>
<dbReference type="Proteomes" id="UP000242849">
    <property type="component" value="Unassembled WGS sequence"/>
</dbReference>
<feature type="domain" description="Transposase IS200-like" evidence="1">
    <location>
        <begin position="8"/>
        <end position="131"/>
    </location>
</feature>
<reference evidence="3" key="1">
    <citation type="submission" date="2016-10" db="EMBL/GenBank/DDBJ databases">
        <authorList>
            <person name="Varghese N."/>
            <person name="Submissions S."/>
        </authorList>
    </citation>
    <scope>NUCLEOTIDE SEQUENCE [LARGE SCALE GENOMIC DNA]</scope>
    <source>
        <strain evidence="3">DSM 12111</strain>
    </source>
</reference>
<proteinExistence type="predicted"/>
<evidence type="ECO:0000313" key="2">
    <source>
        <dbReference type="EMBL" id="SEC34012.1"/>
    </source>
</evidence>
<accession>A0A1H4RQ09</accession>
<dbReference type="GO" id="GO:0006313">
    <property type="term" value="P:DNA transposition"/>
    <property type="evidence" value="ECO:0007669"/>
    <property type="project" value="InterPro"/>
</dbReference>
<dbReference type="PANTHER" id="PTHR36966:SF1">
    <property type="entry name" value="REP-ASSOCIATED TYROSINE TRANSPOSASE"/>
    <property type="match status" value="1"/>
</dbReference>
<dbReference type="SMART" id="SM01321">
    <property type="entry name" value="Y1_Tnp"/>
    <property type="match status" value="1"/>
</dbReference>
<dbReference type="AlphaFoldDB" id="A0A1H4RQ09"/>
<dbReference type="OrthoDB" id="9794403at2"/>
<dbReference type="SUPFAM" id="SSF143422">
    <property type="entry name" value="Transposase IS200-like"/>
    <property type="match status" value="1"/>
</dbReference>
<dbReference type="InterPro" id="IPR002686">
    <property type="entry name" value="Transposase_17"/>
</dbReference>
<dbReference type="PANTHER" id="PTHR36966">
    <property type="entry name" value="REP-ASSOCIATED TYROSINE TRANSPOSASE"/>
    <property type="match status" value="1"/>
</dbReference>
<sequence length="166" mass="19943">MRYRRAWVPGGTYFFTVTLADRSQTLLTDHIEPLRQSIRRVRTSNPFDILAMVVLPDHLHCIWQLPKDDLDYPTRWALIKPGFSRQIERGECVSLSRHLKRERGIWQRRYWEHCIRDEHDLQRHIDYIHFNPVKHGHAQQPIDWPYSSIHRYVRQGLLPADWSGTP</sequence>
<dbReference type="Pfam" id="PF01797">
    <property type="entry name" value="Y1_Tnp"/>
    <property type="match status" value="1"/>
</dbReference>
<evidence type="ECO:0000259" key="1">
    <source>
        <dbReference type="SMART" id="SM01321"/>
    </source>
</evidence>
<gene>
    <name evidence="2" type="ORF">SAMN05421553_0699</name>
</gene>